<dbReference type="CDD" id="cd02440">
    <property type="entry name" value="AdoMet_MTases"/>
    <property type="match status" value="1"/>
</dbReference>
<gene>
    <name evidence="10" type="ORF">PPYR1160_LOCUS9327</name>
</gene>
<dbReference type="Gene3D" id="3.40.50.150">
    <property type="entry name" value="Vaccinia Virus protein VP39"/>
    <property type="match status" value="1"/>
</dbReference>
<evidence type="ECO:0000256" key="5">
    <source>
        <dbReference type="ARBA" id="ARBA00034545"/>
    </source>
</evidence>
<name>A0A7R9UA89_9STRA</name>
<evidence type="ECO:0000313" key="10">
    <source>
        <dbReference type="EMBL" id="CAD8259825.1"/>
    </source>
</evidence>
<accession>A0A7R9UA89</accession>
<comment type="catalytic activity">
    <reaction evidence="8">
        <text>arsenic triglutathione + 3 [thioredoxin]-dithiol + 3 S-adenosyl-L-methionine = trimethylarsine + 3 [thioredoxin]-disulfide + 3 glutathione + 3 S-adenosyl-L-homocysteine + 3 H(+)</text>
        <dbReference type="Rhea" id="RHEA:69432"/>
        <dbReference type="Rhea" id="RHEA-COMP:10698"/>
        <dbReference type="Rhea" id="RHEA-COMP:10700"/>
        <dbReference type="ChEBI" id="CHEBI:15378"/>
        <dbReference type="ChEBI" id="CHEBI:27130"/>
        <dbReference type="ChEBI" id="CHEBI:29950"/>
        <dbReference type="ChEBI" id="CHEBI:50058"/>
        <dbReference type="ChEBI" id="CHEBI:57856"/>
        <dbReference type="ChEBI" id="CHEBI:57925"/>
        <dbReference type="ChEBI" id="CHEBI:59789"/>
        <dbReference type="ChEBI" id="CHEBI:183640"/>
        <dbReference type="EC" id="2.1.1.137"/>
    </reaction>
</comment>
<proteinExistence type="inferred from homology"/>
<reference evidence="10" key="1">
    <citation type="submission" date="2021-01" db="EMBL/GenBank/DDBJ databases">
        <authorList>
            <person name="Corre E."/>
            <person name="Pelletier E."/>
            <person name="Niang G."/>
            <person name="Scheremetjew M."/>
            <person name="Finn R."/>
            <person name="Kale V."/>
            <person name="Holt S."/>
            <person name="Cochrane G."/>
            <person name="Meng A."/>
            <person name="Brown T."/>
            <person name="Cohen L."/>
        </authorList>
    </citation>
    <scope>NUCLEOTIDE SEQUENCE</scope>
    <source>
        <strain evidence="10">CCMP2078</strain>
    </source>
</reference>
<keyword evidence="1" id="KW-0808">Transferase</keyword>
<comment type="similarity">
    <text evidence="3">Belongs to the methyltransferase superfamily. Arsenite methyltransferase family.</text>
</comment>
<dbReference type="InterPro" id="IPR026669">
    <property type="entry name" value="Arsenite_MeTrfase-like"/>
</dbReference>
<evidence type="ECO:0000256" key="2">
    <source>
        <dbReference type="ARBA" id="ARBA00022691"/>
    </source>
</evidence>
<dbReference type="InterPro" id="IPR025714">
    <property type="entry name" value="Methyltranfer_dom"/>
</dbReference>
<dbReference type="InterPro" id="IPR029063">
    <property type="entry name" value="SAM-dependent_MTases_sf"/>
</dbReference>
<evidence type="ECO:0000256" key="4">
    <source>
        <dbReference type="ARBA" id="ARBA00034521"/>
    </source>
</evidence>
<organism evidence="10">
    <name type="scientific">Pinguiococcus pyrenoidosus</name>
    <dbReference type="NCBI Taxonomy" id="172671"/>
    <lineage>
        <taxon>Eukaryota</taxon>
        <taxon>Sar</taxon>
        <taxon>Stramenopiles</taxon>
        <taxon>Ochrophyta</taxon>
        <taxon>Pinguiophyceae</taxon>
        <taxon>Pinguiochrysidales</taxon>
        <taxon>Pinguiochrysidaceae</taxon>
        <taxon>Pinguiococcus</taxon>
    </lineage>
</organism>
<protein>
    <recommendedName>
        <fullName evidence="5">Arsenite methyltransferase</fullName>
        <ecNumber evidence="4">2.1.1.137</ecNumber>
    </recommendedName>
</protein>
<dbReference type="AlphaFoldDB" id="A0A7R9UA89"/>
<evidence type="ECO:0000256" key="3">
    <source>
        <dbReference type="ARBA" id="ARBA00034487"/>
    </source>
</evidence>
<comment type="catalytic activity">
    <reaction evidence="7">
        <text>arsenic triglutathione + 2 [thioredoxin]-dithiol + 2 S-adenosyl-L-methionine + H2O = dimethylarsinous acid + 2 [thioredoxin]-disulfide + 3 glutathione + 2 S-adenosyl-L-homocysteine + 2 H(+)</text>
        <dbReference type="Rhea" id="RHEA:69464"/>
        <dbReference type="Rhea" id="RHEA-COMP:10698"/>
        <dbReference type="Rhea" id="RHEA-COMP:10700"/>
        <dbReference type="ChEBI" id="CHEBI:15377"/>
        <dbReference type="ChEBI" id="CHEBI:15378"/>
        <dbReference type="ChEBI" id="CHEBI:23808"/>
        <dbReference type="ChEBI" id="CHEBI:29950"/>
        <dbReference type="ChEBI" id="CHEBI:50058"/>
        <dbReference type="ChEBI" id="CHEBI:57856"/>
        <dbReference type="ChEBI" id="CHEBI:57925"/>
        <dbReference type="ChEBI" id="CHEBI:59789"/>
        <dbReference type="ChEBI" id="CHEBI:183640"/>
        <dbReference type="EC" id="2.1.1.137"/>
    </reaction>
</comment>
<evidence type="ECO:0000256" key="1">
    <source>
        <dbReference type="ARBA" id="ARBA00022679"/>
    </source>
</evidence>
<sequence>MMSSTWRSMSRAVVALTTLSPRFWPVSARPASIGAASKGITLGENTYESVQTYYGKVLSSSKDLKTSACTTASAPTNAFKKAIQHVPNEILERFYGCGNPVPTGIRGLHVLDLGSGSGRDVYAAAVLVGEDGFVTGIDMTDEQLEVARSHVDEFTQKMGYAKPNIAFKKGMIEFLAEAGVEPESVDLVISNCVVNLSPNKELVIKGVYDALREGGEFYFSDVYCDRRLPQSARDHEVMVGECLGGALYIEDFKRICHSVGFLDPRELSREEIKVNDPELKALCGNAKFYSITYRCFKLAGMETLCEDYGEVAIYKGTIEDFPNEYSLDSGHVFEAHRPKLVCGNTASMVGESWLRDHFEIIGNRNTHFGLFGATPAAEEDSKTPAPSTGGGCC</sequence>
<dbReference type="PANTHER" id="PTHR43675:SF8">
    <property type="entry name" value="ARSENITE METHYLTRANSFERASE"/>
    <property type="match status" value="1"/>
</dbReference>
<feature type="domain" description="Methyltransferase" evidence="9">
    <location>
        <begin position="107"/>
        <end position="257"/>
    </location>
</feature>
<dbReference type="GO" id="GO:0030791">
    <property type="term" value="F:arsenite methyltransferase activity"/>
    <property type="evidence" value="ECO:0007669"/>
    <property type="project" value="UniProtKB-EC"/>
</dbReference>
<evidence type="ECO:0000256" key="6">
    <source>
        <dbReference type="ARBA" id="ARBA00047941"/>
    </source>
</evidence>
<dbReference type="EMBL" id="HBEA01012247">
    <property type="protein sequence ID" value="CAD8259825.1"/>
    <property type="molecule type" value="Transcribed_RNA"/>
</dbReference>
<evidence type="ECO:0000256" key="7">
    <source>
        <dbReference type="ARBA" id="ARBA00047943"/>
    </source>
</evidence>
<dbReference type="Gene3D" id="3.40.5.100">
    <property type="match status" value="1"/>
</dbReference>
<dbReference type="EC" id="2.1.1.137" evidence="4"/>
<evidence type="ECO:0000259" key="9">
    <source>
        <dbReference type="Pfam" id="PF13847"/>
    </source>
</evidence>
<comment type="catalytic activity">
    <reaction evidence="6">
        <text>arsenic triglutathione + [thioredoxin]-dithiol + S-adenosyl-L-methionine + 2 H2O = methylarsonous acid + [thioredoxin]-disulfide + 3 glutathione + S-adenosyl-L-homocysteine + H(+)</text>
        <dbReference type="Rhea" id="RHEA:69460"/>
        <dbReference type="Rhea" id="RHEA-COMP:10698"/>
        <dbReference type="Rhea" id="RHEA-COMP:10700"/>
        <dbReference type="ChEBI" id="CHEBI:15377"/>
        <dbReference type="ChEBI" id="CHEBI:15378"/>
        <dbReference type="ChEBI" id="CHEBI:17826"/>
        <dbReference type="ChEBI" id="CHEBI:29950"/>
        <dbReference type="ChEBI" id="CHEBI:50058"/>
        <dbReference type="ChEBI" id="CHEBI:57856"/>
        <dbReference type="ChEBI" id="CHEBI:57925"/>
        <dbReference type="ChEBI" id="CHEBI:59789"/>
        <dbReference type="ChEBI" id="CHEBI:183640"/>
        <dbReference type="EC" id="2.1.1.137"/>
    </reaction>
</comment>
<dbReference type="PANTHER" id="PTHR43675">
    <property type="entry name" value="ARSENITE METHYLTRANSFERASE"/>
    <property type="match status" value="1"/>
</dbReference>
<keyword evidence="2" id="KW-0949">S-adenosyl-L-methionine</keyword>
<dbReference type="SUPFAM" id="SSF53335">
    <property type="entry name" value="S-adenosyl-L-methionine-dependent methyltransferases"/>
    <property type="match status" value="1"/>
</dbReference>
<dbReference type="Pfam" id="PF13847">
    <property type="entry name" value="Methyltransf_31"/>
    <property type="match status" value="1"/>
</dbReference>
<evidence type="ECO:0000256" key="8">
    <source>
        <dbReference type="ARBA" id="ARBA00048428"/>
    </source>
</evidence>